<dbReference type="GeneID" id="93013998"/>
<feature type="transmembrane region" description="Helical" evidence="6">
    <location>
        <begin position="140"/>
        <end position="162"/>
    </location>
</feature>
<reference evidence="7 8" key="1">
    <citation type="journal article" date="2004" name="Science">
        <title>A predator unmasked: life cycle of Bdellovibrio bacteriovorus from a genomic perspective.</title>
        <authorList>
            <person name="Rendulic S."/>
            <person name="Jagtap P."/>
            <person name="Rosinus A."/>
            <person name="Eppinger M."/>
            <person name="Baar C."/>
            <person name="Lanz C."/>
            <person name="Keller H."/>
            <person name="Lambert C."/>
            <person name="Evans K.J."/>
            <person name="Goesmann A."/>
            <person name="Meyer F."/>
            <person name="Sockett R.E."/>
            <person name="Schuster S.C."/>
        </authorList>
    </citation>
    <scope>NUCLEOTIDE SEQUENCE [LARGE SCALE GENOMIC DNA]</scope>
    <source>
        <strain evidence="8">ATCC 15356 / DSM 50701 / NCIMB 9529 / HD100</strain>
    </source>
</reference>
<dbReference type="STRING" id="264462.Bd3152"/>
<keyword evidence="5 6" id="KW-0472">Membrane</keyword>
<dbReference type="HOGENOM" id="CLU_077484_0_0_7"/>
<evidence type="ECO:0000313" key="8">
    <source>
        <dbReference type="Proteomes" id="UP000008080"/>
    </source>
</evidence>
<dbReference type="GO" id="GO:0016020">
    <property type="term" value="C:membrane"/>
    <property type="evidence" value="ECO:0007669"/>
    <property type="project" value="UniProtKB-SubCell"/>
</dbReference>
<evidence type="ECO:0000256" key="4">
    <source>
        <dbReference type="ARBA" id="ARBA00022989"/>
    </source>
</evidence>
<dbReference type="Pfam" id="PF01040">
    <property type="entry name" value="UbiA"/>
    <property type="match status" value="1"/>
</dbReference>
<accession>Q6MIK3</accession>
<dbReference type="EMBL" id="BX842654">
    <property type="protein sequence ID" value="CAE80910.1"/>
    <property type="molecule type" value="Genomic_DNA"/>
</dbReference>
<dbReference type="AlphaFoldDB" id="Q6MIK3"/>
<keyword evidence="2" id="KW-1003">Cell membrane</keyword>
<feature type="transmembrane region" description="Helical" evidence="6">
    <location>
        <begin position="44"/>
        <end position="62"/>
    </location>
</feature>
<dbReference type="InterPro" id="IPR044878">
    <property type="entry name" value="UbiA_sf"/>
</dbReference>
<dbReference type="InterPro" id="IPR000537">
    <property type="entry name" value="UbiA_prenyltransferase"/>
</dbReference>
<organism evidence="7 8">
    <name type="scientific">Bdellovibrio bacteriovorus (strain ATCC 15356 / DSM 50701 / NCIMB 9529 / HD100)</name>
    <dbReference type="NCBI Taxonomy" id="264462"/>
    <lineage>
        <taxon>Bacteria</taxon>
        <taxon>Pseudomonadati</taxon>
        <taxon>Bdellovibrionota</taxon>
        <taxon>Bdellovibrionia</taxon>
        <taxon>Bdellovibrionales</taxon>
        <taxon>Pseudobdellovibrionaceae</taxon>
        <taxon>Bdellovibrio</taxon>
    </lineage>
</organism>
<evidence type="ECO:0000256" key="3">
    <source>
        <dbReference type="ARBA" id="ARBA00022692"/>
    </source>
</evidence>
<gene>
    <name evidence="7" type="ordered locus">Bd3152</name>
</gene>
<feature type="transmembrane region" description="Helical" evidence="6">
    <location>
        <begin position="268"/>
        <end position="286"/>
    </location>
</feature>
<evidence type="ECO:0000313" key="7">
    <source>
        <dbReference type="EMBL" id="CAE80910.1"/>
    </source>
</evidence>
<feature type="transmembrane region" description="Helical" evidence="6">
    <location>
        <begin position="211"/>
        <end position="232"/>
    </location>
</feature>
<sequence>MAKWWILVKERFSPASYVPMILLFTWANGLYLTNSLEQDWNWSRFAVVFVLLLSFFFRMRLFDEIKDYEVDLKINPTRPLARGVLSVAQVKKALLVLIVLELVIAGSLGLSPFLVHAIAIGYSLMMYEEFFIGDLLRPHLTTYAVSHTFVSALLGLSAGVAMTGMDLTQLKTEHGLFFLMNWFFFNLFEFARKTFAPEEERDHVPSYSNIFGCTGAWALSISQAVLGVALIYFLHPSLWPPIALTLYVAVSLAYLLRKSRKTAAFFRNISGVYLLVHYIILICILGV</sequence>
<dbReference type="Proteomes" id="UP000008080">
    <property type="component" value="Chromosome"/>
</dbReference>
<proteinExistence type="predicted"/>
<evidence type="ECO:0000256" key="2">
    <source>
        <dbReference type="ARBA" id="ARBA00022475"/>
    </source>
</evidence>
<comment type="subcellular location">
    <subcellularLocation>
        <location evidence="1">Membrane</location>
        <topology evidence="1">Multi-pass membrane protein</topology>
    </subcellularLocation>
</comment>
<dbReference type="KEGG" id="bba:Bd3152"/>
<evidence type="ECO:0000256" key="6">
    <source>
        <dbReference type="SAM" id="Phobius"/>
    </source>
</evidence>
<dbReference type="RefSeq" id="WP_011165514.1">
    <property type="nucleotide sequence ID" value="NC_005363.1"/>
</dbReference>
<protein>
    <submittedName>
        <fullName evidence="7">Putative manganese transport system permease protein</fullName>
    </submittedName>
</protein>
<dbReference type="GO" id="GO:0016765">
    <property type="term" value="F:transferase activity, transferring alkyl or aryl (other than methyl) groups"/>
    <property type="evidence" value="ECO:0007669"/>
    <property type="project" value="InterPro"/>
</dbReference>
<dbReference type="Gene3D" id="1.10.357.140">
    <property type="entry name" value="UbiA prenyltransferase"/>
    <property type="match status" value="1"/>
</dbReference>
<keyword evidence="8" id="KW-1185">Reference proteome</keyword>
<evidence type="ECO:0000256" key="5">
    <source>
        <dbReference type="ARBA" id="ARBA00023136"/>
    </source>
</evidence>
<keyword evidence="4 6" id="KW-1133">Transmembrane helix</keyword>
<evidence type="ECO:0000256" key="1">
    <source>
        <dbReference type="ARBA" id="ARBA00004141"/>
    </source>
</evidence>
<feature type="transmembrane region" description="Helical" evidence="6">
    <location>
        <begin position="238"/>
        <end position="256"/>
    </location>
</feature>
<keyword evidence="3 6" id="KW-0812">Transmembrane</keyword>
<dbReference type="eggNOG" id="COG0382">
    <property type="taxonomic scope" value="Bacteria"/>
</dbReference>
<feature type="transmembrane region" description="Helical" evidence="6">
    <location>
        <begin position="12"/>
        <end position="32"/>
    </location>
</feature>
<name>Q6MIK3_BDEBA</name>